<dbReference type="EMBL" id="LAZR01000277">
    <property type="protein sequence ID" value="KKN77544.1"/>
    <property type="molecule type" value="Genomic_DNA"/>
</dbReference>
<accession>A0A0F9TE95</accession>
<sequence>MKHLLIILLLILIPLTANAERDIPGVWYEKGNQWDKDEVTMEIVWQALHIMDWYQTRQIVDDPNYWEMNPLIGKDPTRGQVNSWMAGFAVGHLVTSHFLPKEYKKWFQGISLGAKGATVIWNYRVGLKF</sequence>
<organism evidence="1">
    <name type="scientific">marine sediment metagenome</name>
    <dbReference type="NCBI Taxonomy" id="412755"/>
    <lineage>
        <taxon>unclassified sequences</taxon>
        <taxon>metagenomes</taxon>
        <taxon>ecological metagenomes</taxon>
    </lineage>
</organism>
<comment type="caution">
    <text evidence="1">The sequence shown here is derived from an EMBL/GenBank/DDBJ whole genome shotgun (WGS) entry which is preliminary data.</text>
</comment>
<dbReference type="AlphaFoldDB" id="A0A0F9TE95"/>
<gene>
    <name evidence="1" type="ORF">LCGC14_0359590</name>
</gene>
<reference evidence="1" key="1">
    <citation type="journal article" date="2015" name="Nature">
        <title>Complex archaea that bridge the gap between prokaryotes and eukaryotes.</title>
        <authorList>
            <person name="Spang A."/>
            <person name="Saw J.H."/>
            <person name="Jorgensen S.L."/>
            <person name="Zaremba-Niedzwiedzka K."/>
            <person name="Martijn J."/>
            <person name="Lind A.E."/>
            <person name="van Eijk R."/>
            <person name="Schleper C."/>
            <person name="Guy L."/>
            <person name="Ettema T.J."/>
        </authorList>
    </citation>
    <scope>NUCLEOTIDE SEQUENCE</scope>
</reference>
<proteinExistence type="predicted"/>
<protein>
    <recommendedName>
        <fullName evidence="2">DUF3943 domain-containing protein</fullName>
    </recommendedName>
</protein>
<evidence type="ECO:0000313" key="1">
    <source>
        <dbReference type="EMBL" id="KKN77544.1"/>
    </source>
</evidence>
<name>A0A0F9TE95_9ZZZZ</name>
<evidence type="ECO:0008006" key="2">
    <source>
        <dbReference type="Google" id="ProtNLM"/>
    </source>
</evidence>